<evidence type="ECO:0000259" key="1">
    <source>
        <dbReference type="SMART" id="SM00849"/>
    </source>
</evidence>
<gene>
    <name evidence="2" type="ORF">EWM59_21120</name>
</gene>
<dbReference type="SMART" id="SM00849">
    <property type="entry name" value="Lactamase_B"/>
    <property type="match status" value="1"/>
</dbReference>
<name>A0A4Q5LV88_9BACT</name>
<dbReference type="PANTHER" id="PTHR43546">
    <property type="entry name" value="UPF0173 METAL-DEPENDENT HYDROLASE MJ1163-RELATED"/>
    <property type="match status" value="1"/>
</dbReference>
<dbReference type="OrthoDB" id="9781189at2"/>
<sequence>MFQTTMKKNILIVLVVLIAAVLGGVFYMLSPSGDIEKYQKFYADDTSVPTNGQVKATFFGVSTLLFDDGETQLLIDGFFTRPPFLKLITSALSTDTALIDGLVSRYKMDRVKGIFATHSHYDHAFDVAYDAKKMNATLYGSVSTLNIGRGGGLKEEQLHLFVPYEEIRLGKFTVQIIPSIHSSPSALKDSGVVIKEPIRQPVKMKDYPEGGSFDFLIKHNDHRIYIKPSPNYIEGALDTLKADVCFIGIGTISKKEPAWQNKYYEQTIGKLHPKIVVPLHWDDFTRPIRGSLEMLPRFVANTPKDFDFIIQKTNSDKIDFKLLQAYKSIVLF</sequence>
<proteinExistence type="predicted"/>
<dbReference type="Gene3D" id="3.60.15.10">
    <property type="entry name" value="Ribonuclease Z/Hydroxyacylglutathione hydrolase-like"/>
    <property type="match status" value="1"/>
</dbReference>
<dbReference type="InterPro" id="IPR001279">
    <property type="entry name" value="Metallo-B-lactamas"/>
</dbReference>
<evidence type="ECO:0000313" key="3">
    <source>
        <dbReference type="Proteomes" id="UP000293162"/>
    </source>
</evidence>
<dbReference type="InterPro" id="IPR036866">
    <property type="entry name" value="RibonucZ/Hydroxyglut_hydro"/>
</dbReference>
<accession>A0A4Q5LV88</accession>
<dbReference type="PANTHER" id="PTHR43546:SF3">
    <property type="entry name" value="UPF0173 METAL-DEPENDENT HYDROLASE MJ1163"/>
    <property type="match status" value="1"/>
</dbReference>
<organism evidence="2 3">
    <name type="scientific">Emticicia agri</name>
    <dbReference type="NCBI Taxonomy" id="2492393"/>
    <lineage>
        <taxon>Bacteria</taxon>
        <taxon>Pseudomonadati</taxon>
        <taxon>Bacteroidota</taxon>
        <taxon>Cytophagia</taxon>
        <taxon>Cytophagales</taxon>
        <taxon>Leadbetterellaceae</taxon>
        <taxon>Emticicia</taxon>
    </lineage>
</organism>
<comment type="caution">
    <text evidence="2">The sequence shown here is derived from an EMBL/GenBank/DDBJ whole genome shotgun (WGS) entry which is preliminary data.</text>
</comment>
<keyword evidence="2" id="KW-0378">Hydrolase</keyword>
<dbReference type="Pfam" id="PF12706">
    <property type="entry name" value="Lactamase_B_2"/>
    <property type="match status" value="1"/>
</dbReference>
<dbReference type="GO" id="GO:0016787">
    <property type="term" value="F:hydrolase activity"/>
    <property type="evidence" value="ECO:0007669"/>
    <property type="project" value="UniProtKB-KW"/>
</dbReference>
<dbReference type="EMBL" id="SEWF01000040">
    <property type="protein sequence ID" value="RYU93636.1"/>
    <property type="molecule type" value="Genomic_DNA"/>
</dbReference>
<dbReference type="AlphaFoldDB" id="A0A4Q5LV88"/>
<reference evidence="2 3" key="1">
    <citation type="submission" date="2019-02" db="EMBL/GenBank/DDBJ databases">
        <title>Bacterial novel species Emticicia sp. 17J42-9 isolated from soil.</title>
        <authorList>
            <person name="Jung H.-Y."/>
        </authorList>
    </citation>
    <scope>NUCLEOTIDE SEQUENCE [LARGE SCALE GENOMIC DNA]</scope>
    <source>
        <strain evidence="2 3">17J42-9</strain>
    </source>
</reference>
<dbReference type="SUPFAM" id="SSF56281">
    <property type="entry name" value="Metallo-hydrolase/oxidoreductase"/>
    <property type="match status" value="1"/>
</dbReference>
<evidence type="ECO:0000313" key="2">
    <source>
        <dbReference type="EMBL" id="RYU93636.1"/>
    </source>
</evidence>
<feature type="domain" description="Metallo-beta-lactamase" evidence="1">
    <location>
        <begin position="60"/>
        <end position="249"/>
    </location>
</feature>
<keyword evidence="3" id="KW-1185">Reference proteome</keyword>
<protein>
    <submittedName>
        <fullName evidence="2">MBL fold metallo-hydrolase</fullName>
    </submittedName>
</protein>
<dbReference type="Proteomes" id="UP000293162">
    <property type="component" value="Unassembled WGS sequence"/>
</dbReference>
<dbReference type="InterPro" id="IPR050114">
    <property type="entry name" value="UPF0173_UPF0282_UlaG_hydrolase"/>
</dbReference>